<reference evidence="1 2" key="1">
    <citation type="submission" date="2019-03" db="EMBL/GenBank/DDBJ databases">
        <title>Genomic features of bacteria from cold environments.</title>
        <authorList>
            <person name="Shen L."/>
        </authorList>
    </citation>
    <scope>NUCLEOTIDE SEQUENCE [LARGE SCALE GENOMIC DNA]</scope>
    <source>
        <strain evidence="2">T3246-1</strain>
    </source>
</reference>
<sequence length="149" mass="16936">MRLWSVHPRYLDRQGLTACWREALLAQAVLAGRTRGYTRHPQLERFRGHGRPMQAVGTYLEGLAEQAHARGYRFDVARIVETETAAEPMIVTDGQLRLEWAHLMTKLGTRTPDLAERWAPVRVPQPHPSFVVVPGPVAPWERAVPDLRS</sequence>
<gene>
    <name evidence="1" type="ORF">EXU48_22305</name>
</gene>
<name>A0ABY2DXF4_9MICO</name>
<accession>A0ABY2DXF4</accession>
<keyword evidence="1" id="KW-0456">Lyase</keyword>
<dbReference type="EMBL" id="SMNA01000015">
    <property type="protein sequence ID" value="TDE88820.1"/>
    <property type="molecule type" value="Genomic_DNA"/>
</dbReference>
<dbReference type="GO" id="GO:0016829">
    <property type="term" value="F:lyase activity"/>
    <property type="evidence" value="ECO:0007669"/>
    <property type="project" value="UniProtKB-KW"/>
</dbReference>
<evidence type="ECO:0000313" key="1">
    <source>
        <dbReference type="EMBL" id="TDE88820.1"/>
    </source>
</evidence>
<protein>
    <submittedName>
        <fullName evidence="1">DNA lyase</fullName>
    </submittedName>
</protein>
<proteinExistence type="predicted"/>
<comment type="caution">
    <text evidence="1">The sequence shown here is derived from an EMBL/GenBank/DDBJ whole genome shotgun (WGS) entry which is preliminary data.</text>
</comment>
<evidence type="ECO:0000313" key="2">
    <source>
        <dbReference type="Proteomes" id="UP000504882"/>
    </source>
</evidence>
<dbReference type="Proteomes" id="UP000504882">
    <property type="component" value="Unassembled WGS sequence"/>
</dbReference>
<dbReference type="RefSeq" id="WP_133109904.1">
    <property type="nucleotide sequence ID" value="NZ_SMNA01000015.1"/>
</dbReference>
<organism evidence="1 2">
    <name type="scientific">Occultella glacieicola</name>
    <dbReference type="NCBI Taxonomy" id="2518684"/>
    <lineage>
        <taxon>Bacteria</taxon>
        <taxon>Bacillati</taxon>
        <taxon>Actinomycetota</taxon>
        <taxon>Actinomycetes</taxon>
        <taxon>Micrococcales</taxon>
        <taxon>Ruaniaceae</taxon>
        <taxon>Occultella</taxon>
    </lineage>
</organism>
<dbReference type="Pfam" id="PF03013">
    <property type="entry name" value="Pyr_excise"/>
    <property type="match status" value="1"/>
</dbReference>
<keyword evidence="2" id="KW-1185">Reference proteome</keyword>
<dbReference type="InterPro" id="IPR004260">
    <property type="entry name" value="Pyr-dimer_DNA_glycosylase"/>
</dbReference>